<evidence type="ECO:0000256" key="1">
    <source>
        <dbReference type="SAM" id="Phobius"/>
    </source>
</evidence>
<feature type="transmembrane region" description="Helical" evidence="1">
    <location>
        <begin position="21"/>
        <end position="42"/>
    </location>
</feature>
<name>A0ABQ6CBB6_9HYPH</name>
<comment type="caution">
    <text evidence="2">The sequence shown here is derived from an EMBL/GenBank/DDBJ whole genome shotgun (WGS) entry which is preliminary data.</text>
</comment>
<keyword evidence="1" id="KW-0812">Transmembrane</keyword>
<keyword evidence="3" id="KW-1185">Reference proteome</keyword>
<dbReference type="Proteomes" id="UP001156882">
    <property type="component" value="Unassembled WGS sequence"/>
</dbReference>
<sequence length="76" mass="8375">MPRLVGEGLGWEYIALPFVELGILVSVIMLGLMVVLAIDLSLRLSAAIIGKRPVFDVQRRRVCLGRIAPFIANGHY</sequence>
<dbReference type="EMBL" id="BSPC01000005">
    <property type="protein sequence ID" value="GLS17450.1"/>
    <property type="molecule type" value="Genomic_DNA"/>
</dbReference>
<keyword evidence="1" id="KW-1133">Transmembrane helix</keyword>
<reference evidence="3" key="1">
    <citation type="journal article" date="2019" name="Int. J. Syst. Evol. Microbiol.">
        <title>The Global Catalogue of Microorganisms (GCM) 10K type strain sequencing project: providing services to taxonomists for standard genome sequencing and annotation.</title>
        <authorList>
            <consortium name="The Broad Institute Genomics Platform"/>
            <consortium name="The Broad Institute Genome Sequencing Center for Infectious Disease"/>
            <person name="Wu L."/>
            <person name="Ma J."/>
        </authorList>
    </citation>
    <scope>NUCLEOTIDE SEQUENCE [LARGE SCALE GENOMIC DNA]</scope>
    <source>
        <strain evidence="3">NBRC 101365</strain>
    </source>
</reference>
<protein>
    <submittedName>
        <fullName evidence="2">Uncharacterized protein</fullName>
    </submittedName>
</protein>
<dbReference type="RefSeq" id="WP_284310270.1">
    <property type="nucleotide sequence ID" value="NZ_BSPC01000005.1"/>
</dbReference>
<gene>
    <name evidence="2" type="ORF">GCM10007874_04650</name>
</gene>
<keyword evidence="1" id="KW-0472">Membrane</keyword>
<accession>A0ABQ6CBB6</accession>
<proteinExistence type="predicted"/>
<dbReference type="Pfam" id="PF04955">
    <property type="entry name" value="HupE_UreJ"/>
    <property type="match status" value="1"/>
</dbReference>
<evidence type="ECO:0000313" key="2">
    <source>
        <dbReference type="EMBL" id="GLS17450.1"/>
    </source>
</evidence>
<dbReference type="InterPro" id="IPR007038">
    <property type="entry name" value="HupE_UreJ"/>
</dbReference>
<evidence type="ECO:0000313" key="3">
    <source>
        <dbReference type="Proteomes" id="UP001156882"/>
    </source>
</evidence>
<organism evidence="2 3">
    <name type="scientific">Labrys miyagiensis</name>
    <dbReference type="NCBI Taxonomy" id="346912"/>
    <lineage>
        <taxon>Bacteria</taxon>
        <taxon>Pseudomonadati</taxon>
        <taxon>Pseudomonadota</taxon>
        <taxon>Alphaproteobacteria</taxon>
        <taxon>Hyphomicrobiales</taxon>
        <taxon>Xanthobacteraceae</taxon>
        <taxon>Labrys</taxon>
    </lineage>
</organism>